<proteinExistence type="predicted"/>
<organism evidence="3 4">
    <name type="scientific">Prunus dulcis</name>
    <name type="common">Almond</name>
    <name type="synonym">Amygdalus dulcis</name>
    <dbReference type="NCBI Taxonomy" id="3755"/>
    <lineage>
        <taxon>Eukaryota</taxon>
        <taxon>Viridiplantae</taxon>
        <taxon>Streptophyta</taxon>
        <taxon>Embryophyta</taxon>
        <taxon>Tracheophyta</taxon>
        <taxon>Spermatophyta</taxon>
        <taxon>Magnoliopsida</taxon>
        <taxon>eudicotyledons</taxon>
        <taxon>Gunneridae</taxon>
        <taxon>Pentapetalae</taxon>
        <taxon>rosids</taxon>
        <taxon>fabids</taxon>
        <taxon>Rosales</taxon>
        <taxon>Rosaceae</taxon>
        <taxon>Amygdaloideae</taxon>
        <taxon>Amygdaleae</taxon>
        <taxon>Prunus</taxon>
    </lineage>
</organism>
<dbReference type="InterPro" id="IPR054722">
    <property type="entry name" value="PolX-like_BBD"/>
</dbReference>
<evidence type="ECO:0000313" key="3">
    <source>
        <dbReference type="EMBL" id="KAI5314883.1"/>
    </source>
</evidence>
<sequence length="241" mass="27013">MEVLLEVTSLRRTGRKMGRIGITSPILIPNQMHQMKELKHPASTVKNCTMASAGLKENQNAEDVESLVTWLEIAMTINLCRSGCSNHMTGDERLLIDIRRDVTSKVKMGTRETVQVAGKGTLVIETKTGRKHIQEVMLVPGLEENLLSVGQMMEHGCFSLTMVPVTQLVLRASVTHNLQTWHKRLGHLNDQSIRMLANQDMVHGLPSLEKDLQFVKAASWESSIETHFLQNLLGELSFHLN</sequence>
<protein>
    <recommendedName>
        <fullName evidence="5">GAG-pre-integrase domain-containing protein</fullName>
    </recommendedName>
</protein>
<evidence type="ECO:0000259" key="1">
    <source>
        <dbReference type="Pfam" id="PF13976"/>
    </source>
</evidence>
<dbReference type="Pfam" id="PF13976">
    <property type="entry name" value="gag_pre-integrs"/>
    <property type="match status" value="1"/>
</dbReference>
<gene>
    <name evidence="3" type="ORF">L3X38_044059</name>
</gene>
<reference evidence="3 4" key="1">
    <citation type="journal article" date="2022" name="G3 (Bethesda)">
        <title>Whole-genome sequence and methylome profiling of the almond [Prunus dulcis (Mill.) D.A. Webb] cultivar 'Nonpareil'.</title>
        <authorList>
            <person name="D'Amico-Willman K.M."/>
            <person name="Ouma W.Z."/>
            <person name="Meulia T."/>
            <person name="Sideli G.M."/>
            <person name="Gradziel T.M."/>
            <person name="Fresnedo-Ramirez J."/>
        </authorList>
    </citation>
    <scope>NUCLEOTIDE SEQUENCE [LARGE SCALE GENOMIC DNA]</scope>
    <source>
        <strain evidence="3">Clone GOH B32 T37-40</strain>
    </source>
</reference>
<dbReference type="InterPro" id="IPR025724">
    <property type="entry name" value="GAG-pre-integrase_dom"/>
</dbReference>
<dbReference type="Proteomes" id="UP001054821">
    <property type="component" value="Chromosome 8"/>
</dbReference>
<keyword evidence="4" id="KW-1185">Reference proteome</keyword>
<feature type="domain" description="GAG-pre-integrase" evidence="1">
    <location>
        <begin position="168"/>
        <end position="209"/>
    </location>
</feature>
<name>A0AAD4UYC4_PRUDU</name>
<comment type="caution">
    <text evidence="3">The sequence shown here is derived from an EMBL/GenBank/DDBJ whole genome shotgun (WGS) entry which is preliminary data.</text>
</comment>
<dbReference type="Pfam" id="PF22936">
    <property type="entry name" value="Pol_BBD"/>
    <property type="match status" value="1"/>
</dbReference>
<evidence type="ECO:0000313" key="4">
    <source>
        <dbReference type="Proteomes" id="UP001054821"/>
    </source>
</evidence>
<dbReference type="AlphaFoldDB" id="A0AAD4UYC4"/>
<evidence type="ECO:0008006" key="5">
    <source>
        <dbReference type="Google" id="ProtNLM"/>
    </source>
</evidence>
<evidence type="ECO:0000259" key="2">
    <source>
        <dbReference type="Pfam" id="PF22936"/>
    </source>
</evidence>
<feature type="domain" description="Retrovirus-related Pol polyprotein from transposon TNT 1-94-like beta-barrel" evidence="2">
    <location>
        <begin position="82"/>
        <end position="157"/>
    </location>
</feature>
<accession>A0AAD4UYC4</accession>
<dbReference type="EMBL" id="JAJFAZ020000008">
    <property type="protein sequence ID" value="KAI5314883.1"/>
    <property type="molecule type" value="Genomic_DNA"/>
</dbReference>